<gene>
    <name evidence="2" type="ORF">OQ287_03360</name>
</gene>
<dbReference type="Gene3D" id="1.10.530.10">
    <property type="match status" value="1"/>
</dbReference>
<comment type="caution">
    <text evidence="2">The sequence shown here is derived from an EMBL/GenBank/DDBJ whole genome shotgun (WGS) entry which is preliminary data.</text>
</comment>
<feature type="domain" description="Mannosyl-glycoprotein endo-beta-N-acetylglucosamidase-like" evidence="1">
    <location>
        <begin position="107"/>
        <end position="186"/>
    </location>
</feature>
<dbReference type="AlphaFoldDB" id="A0AA42CWZ5"/>
<dbReference type="RefSeq" id="WP_265895578.1">
    <property type="nucleotide sequence ID" value="NZ_JAPIVE010000001.1"/>
</dbReference>
<keyword evidence="3" id="KW-1185">Reference proteome</keyword>
<dbReference type="PANTHER" id="PTHR40572">
    <property type="entry name" value="PROTEIN BAX"/>
    <property type="match status" value="1"/>
</dbReference>
<dbReference type="Pfam" id="PF01832">
    <property type="entry name" value="Glucosaminidase"/>
    <property type="match status" value="1"/>
</dbReference>
<accession>A0AA42CWZ5</accession>
<proteinExistence type="predicted"/>
<dbReference type="PANTHER" id="PTHR40572:SF1">
    <property type="entry name" value="PROTEIN BAX"/>
    <property type="match status" value="1"/>
</dbReference>
<dbReference type="GO" id="GO:0004040">
    <property type="term" value="F:amidase activity"/>
    <property type="evidence" value="ECO:0007669"/>
    <property type="project" value="InterPro"/>
</dbReference>
<reference evidence="2" key="1">
    <citation type="submission" date="2022-11" db="EMBL/GenBank/DDBJ databases">
        <title>Larsenimonas rhizosphaerae sp. nov., isolated from a tidal mudflat.</title>
        <authorList>
            <person name="Lee S.D."/>
            <person name="Kim I.S."/>
        </authorList>
    </citation>
    <scope>NUCLEOTIDE SEQUENCE</scope>
    <source>
        <strain evidence="2">GH2-1</strain>
    </source>
</reference>
<evidence type="ECO:0000259" key="1">
    <source>
        <dbReference type="Pfam" id="PF01832"/>
    </source>
</evidence>
<dbReference type="Proteomes" id="UP001165678">
    <property type="component" value="Unassembled WGS sequence"/>
</dbReference>
<dbReference type="InterPro" id="IPR053195">
    <property type="entry name" value="Bax-like"/>
</dbReference>
<sequence>MAAVCTLPLAPAQADAFTESGTIDMPDLRQYPAGPRRKAAFFNLLIPIIQTANQRIADDRQWLMSARTHHLSSINDQIRLVSLCESYKVACDGRGAPPWDRLLERVNTVPMPLVLIQAVEESGWGTSRLARDGNNLFGLRCFGAECGMAQRGTSRRFQRFESIQASVDAYLNNLNTHRAYHSMRVRRATLVQAGHSVRAEALIPTLHRYSTRGSTYLSALRSLLGDNAALIKRIRDDQTA</sequence>
<evidence type="ECO:0000313" key="2">
    <source>
        <dbReference type="EMBL" id="MCX2523268.1"/>
    </source>
</evidence>
<name>A0AA42CWZ5_9GAMM</name>
<protein>
    <submittedName>
        <fullName evidence="2">Protein bax</fullName>
    </submittedName>
</protein>
<dbReference type="NCBIfam" id="NF007681">
    <property type="entry name" value="PRK10356.1"/>
    <property type="match status" value="1"/>
</dbReference>
<evidence type="ECO:0000313" key="3">
    <source>
        <dbReference type="Proteomes" id="UP001165678"/>
    </source>
</evidence>
<dbReference type="EMBL" id="JAPIVE010000001">
    <property type="protein sequence ID" value="MCX2523268.1"/>
    <property type="molecule type" value="Genomic_DNA"/>
</dbReference>
<dbReference type="InterPro" id="IPR002901">
    <property type="entry name" value="MGlyc_endo_b_GlcNAc-like_dom"/>
</dbReference>
<organism evidence="2 3">
    <name type="scientific">Larsenimonas rhizosphaerae</name>
    <dbReference type="NCBI Taxonomy" id="2944682"/>
    <lineage>
        <taxon>Bacteria</taxon>
        <taxon>Pseudomonadati</taxon>
        <taxon>Pseudomonadota</taxon>
        <taxon>Gammaproteobacteria</taxon>
        <taxon>Oceanospirillales</taxon>
        <taxon>Halomonadaceae</taxon>
        <taxon>Larsenimonas</taxon>
    </lineage>
</organism>